<dbReference type="OrthoDB" id="422891at2759"/>
<feature type="compositionally biased region" description="Basic and acidic residues" evidence="1">
    <location>
        <begin position="179"/>
        <end position="192"/>
    </location>
</feature>
<comment type="caution">
    <text evidence="2">The sequence shown here is derived from an EMBL/GenBank/DDBJ whole genome shotgun (WGS) entry which is preliminary data.</text>
</comment>
<name>A0A9P1BXD5_9DINO</name>
<feature type="compositionally biased region" description="Basic and acidic residues" evidence="1">
    <location>
        <begin position="199"/>
        <end position="212"/>
    </location>
</feature>
<sequence>MAAVMGQAKMNAGATLLCHILNVDELELPDFEAVRRDRDKTPTINGIPVKEEHEESLEIMEKFADTVLDEPDFYAGDGDGENLPLSQVEQHAASPNDACGALDDVPKKAPEVPDAQEGMQIAVAESTQEEKAGHVDETQNFKKLKTDVGDNNPDTSAEMADGDKKHEQPQVANQQGQAEGDKQPMADGDKQSEPTQVAEGDKQPMADDDKQPEPTQVAEGDKQQMADGDKQPEPTQVAEGDKQPMADGDMQPEPTQVAEGDKQPMADGDNQPEPTQPMEGGPEVKPGNPLSFKDIRRFLLPGDIANILGGNVWGHCGLIIKANEVYRFPVLYGRSATPFKDKKEARLRPVIELDFNVNVFVLDLLQSASNMPTIFLSQIGVVVHPETNDICMVKRIRGGVLLRESHEGGPLIIQILLSPFNVLTLNRALLAEAVTEVLAAPEMRWSKSTAVRAFFRHARLKPSRYPRRADRKRLAASLQEGWLVRPVCSTVPPRVWQKYLQKRSVLPRAPLPQLNSDMLKISRGRRSGSHQLYCGHCLVGDGSDEAEEARWCYVCGCGGTGSQKLCGPKKGKQCLSCLRTQWSHASDDPDNEVAFIEDVLRIIPVKDDRVLPEELVNNLLNTGLWSQLNIRAGVPLHRRTPGIMPERKGHRLRTL</sequence>
<evidence type="ECO:0000313" key="3">
    <source>
        <dbReference type="EMBL" id="CAL1133680.1"/>
    </source>
</evidence>
<protein>
    <submittedName>
        <fullName evidence="2">Uncharacterized protein</fullName>
    </submittedName>
</protein>
<evidence type="ECO:0000313" key="4">
    <source>
        <dbReference type="Proteomes" id="UP001152797"/>
    </source>
</evidence>
<feature type="compositionally biased region" description="Basic and acidic residues" evidence="1">
    <location>
        <begin position="219"/>
        <end position="232"/>
    </location>
</feature>
<feature type="compositionally biased region" description="Basic and acidic residues" evidence="1">
    <location>
        <begin position="128"/>
        <end position="148"/>
    </location>
</feature>
<proteinExistence type="predicted"/>
<organism evidence="2">
    <name type="scientific">Cladocopium goreaui</name>
    <dbReference type="NCBI Taxonomy" id="2562237"/>
    <lineage>
        <taxon>Eukaryota</taxon>
        <taxon>Sar</taxon>
        <taxon>Alveolata</taxon>
        <taxon>Dinophyceae</taxon>
        <taxon>Suessiales</taxon>
        <taxon>Symbiodiniaceae</taxon>
        <taxon>Cladocopium</taxon>
    </lineage>
</organism>
<dbReference type="Proteomes" id="UP001152797">
    <property type="component" value="Unassembled WGS sequence"/>
</dbReference>
<dbReference type="EMBL" id="CAMXCT010000551">
    <property type="protein sequence ID" value="CAI3980305.1"/>
    <property type="molecule type" value="Genomic_DNA"/>
</dbReference>
<accession>A0A9P1BXD5</accession>
<keyword evidence="4" id="KW-1185">Reference proteome</keyword>
<dbReference type="EMBL" id="CAMXCT030000551">
    <property type="protein sequence ID" value="CAL4767617.1"/>
    <property type="molecule type" value="Genomic_DNA"/>
</dbReference>
<dbReference type="AlphaFoldDB" id="A0A9P1BXD5"/>
<reference evidence="2" key="1">
    <citation type="submission" date="2022-10" db="EMBL/GenBank/DDBJ databases">
        <authorList>
            <person name="Chen Y."/>
            <person name="Dougan E. K."/>
            <person name="Chan C."/>
            <person name="Rhodes N."/>
            <person name="Thang M."/>
        </authorList>
    </citation>
    <scope>NUCLEOTIDE SEQUENCE</scope>
</reference>
<feature type="region of interest" description="Disordered" evidence="1">
    <location>
        <begin position="89"/>
        <end position="289"/>
    </location>
</feature>
<gene>
    <name evidence="2" type="ORF">C1SCF055_LOCUS8188</name>
</gene>
<evidence type="ECO:0000313" key="2">
    <source>
        <dbReference type="EMBL" id="CAI3980305.1"/>
    </source>
</evidence>
<reference evidence="3" key="2">
    <citation type="submission" date="2024-04" db="EMBL/GenBank/DDBJ databases">
        <authorList>
            <person name="Chen Y."/>
            <person name="Shah S."/>
            <person name="Dougan E. K."/>
            <person name="Thang M."/>
            <person name="Chan C."/>
        </authorList>
    </citation>
    <scope>NUCLEOTIDE SEQUENCE [LARGE SCALE GENOMIC DNA]</scope>
</reference>
<dbReference type="EMBL" id="CAMXCT020000551">
    <property type="protein sequence ID" value="CAL1133680.1"/>
    <property type="molecule type" value="Genomic_DNA"/>
</dbReference>
<evidence type="ECO:0000256" key="1">
    <source>
        <dbReference type="SAM" id="MobiDB-lite"/>
    </source>
</evidence>